<feature type="transmembrane region" description="Helical" evidence="7">
    <location>
        <begin position="91"/>
        <end position="118"/>
    </location>
</feature>
<evidence type="ECO:0000313" key="9">
    <source>
        <dbReference type="Proteomes" id="UP000554235"/>
    </source>
</evidence>
<dbReference type="PANTHER" id="PTHR23501">
    <property type="entry name" value="MAJOR FACILITATOR SUPERFAMILY"/>
    <property type="match status" value="1"/>
</dbReference>
<evidence type="ECO:0000256" key="5">
    <source>
        <dbReference type="ARBA" id="ARBA00022989"/>
    </source>
</evidence>
<reference evidence="8 9" key="1">
    <citation type="submission" date="2020-01" db="EMBL/GenBank/DDBJ databases">
        <title>Identification and distribution of gene clusters putatively required for synthesis of sphingolipid metabolism inhibitors in phylogenetically diverse species of the filamentous fungus Fusarium.</title>
        <authorList>
            <person name="Kim H.-S."/>
            <person name="Busman M."/>
            <person name="Brown D.W."/>
            <person name="Divon H."/>
            <person name="Uhlig S."/>
            <person name="Proctor R.H."/>
        </authorList>
    </citation>
    <scope>NUCLEOTIDE SEQUENCE [LARGE SCALE GENOMIC DNA]</scope>
    <source>
        <strain evidence="8 9">NRRL 20459</strain>
    </source>
</reference>
<comment type="subcellular location">
    <subcellularLocation>
        <location evidence="1">Membrane</location>
        <topology evidence="1">Multi-pass membrane protein</topology>
    </subcellularLocation>
</comment>
<feature type="transmembrane region" description="Helical" evidence="7">
    <location>
        <begin position="58"/>
        <end position="79"/>
    </location>
</feature>
<evidence type="ECO:0000256" key="4">
    <source>
        <dbReference type="ARBA" id="ARBA00022692"/>
    </source>
</evidence>
<evidence type="ECO:0000256" key="1">
    <source>
        <dbReference type="ARBA" id="ARBA00004141"/>
    </source>
</evidence>
<evidence type="ECO:0000256" key="3">
    <source>
        <dbReference type="ARBA" id="ARBA00022448"/>
    </source>
</evidence>
<proteinExistence type="inferred from homology"/>
<evidence type="ECO:0000313" key="8">
    <source>
        <dbReference type="EMBL" id="KAF4435630.1"/>
    </source>
</evidence>
<dbReference type="Gene3D" id="1.20.1250.20">
    <property type="entry name" value="MFS general substrate transporter like domains"/>
    <property type="match status" value="1"/>
</dbReference>
<evidence type="ECO:0000256" key="7">
    <source>
        <dbReference type="SAM" id="Phobius"/>
    </source>
</evidence>
<dbReference type="AlphaFoldDB" id="A0A8H4NHV9"/>
<evidence type="ECO:0000256" key="2">
    <source>
        <dbReference type="ARBA" id="ARBA00007520"/>
    </source>
</evidence>
<dbReference type="GO" id="GO:0022857">
    <property type="term" value="F:transmembrane transporter activity"/>
    <property type="evidence" value="ECO:0007669"/>
    <property type="project" value="InterPro"/>
</dbReference>
<name>A0A8H4NHV9_9HYPO</name>
<keyword evidence="4 7" id="KW-0812">Transmembrane</keyword>
<feature type="transmembrane region" description="Helical" evidence="7">
    <location>
        <begin position="33"/>
        <end position="52"/>
    </location>
</feature>
<feature type="transmembrane region" description="Helical" evidence="7">
    <location>
        <begin position="187"/>
        <end position="206"/>
    </location>
</feature>
<dbReference type="Proteomes" id="UP000554235">
    <property type="component" value="Unassembled WGS sequence"/>
</dbReference>
<keyword evidence="3" id="KW-0813">Transport</keyword>
<keyword evidence="5 7" id="KW-1133">Transmembrane helix</keyword>
<comment type="caution">
    <text evidence="8">The sequence shown here is derived from an EMBL/GenBank/DDBJ whole genome shotgun (WGS) entry which is preliminary data.</text>
</comment>
<accession>A0A8H4NHV9</accession>
<dbReference type="Pfam" id="PF06609">
    <property type="entry name" value="TRI12"/>
    <property type="match status" value="1"/>
</dbReference>
<protein>
    <submittedName>
        <fullName evidence="8">MFS general substrate transporter</fullName>
    </submittedName>
</protein>
<gene>
    <name evidence="8" type="ORF">FALBO_17450</name>
</gene>
<comment type="similarity">
    <text evidence="2">Belongs to the major facilitator superfamily. TCR/Tet family.</text>
</comment>
<evidence type="ECO:0000256" key="6">
    <source>
        <dbReference type="ARBA" id="ARBA00023136"/>
    </source>
</evidence>
<dbReference type="GO" id="GO:0005886">
    <property type="term" value="C:plasma membrane"/>
    <property type="evidence" value="ECO:0007669"/>
    <property type="project" value="TreeGrafter"/>
</dbReference>
<feature type="transmembrane region" description="Helical" evidence="7">
    <location>
        <begin position="6"/>
        <end position="26"/>
    </location>
</feature>
<dbReference type="SUPFAM" id="SSF103473">
    <property type="entry name" value="MFS general substrate transporter"/>
    <property type="match status" value="1"/>
</dbReference>
<feature type="non-terminal residue" evidence="8">
    <location>
        <position position="1"/>
    </location>
</feature>
<dbReference type="PANTHER" id="PTHR23501:SF102">
    <property type="entry name" value="DRUG TRANSPORTER, PUTATIVE (AFU_ORTHOLOGUE AFUA_3G08530)-RELATED"/>
    <property type="match status" value="1"/>
</dbReference>
<dbReference type="EMBL" id="JAADYS010004138">
    <property type="protein sequence ID" value="KAF4435630.1"/>
    <property type="molecule type" value="Genomic_DNA"/>
</dbReference>
<dbReference type="InterPro" id="IPR036259">
    <property type="entry name" value="MFS_trans_sf"/>
</dbReference>
<organism evidence="8 9">
    <name type="scientific">Fusarium albosuccineum</name>
    <dbReference type="NCBI Taxonomy" id="1237068"/>
    <lineage>
        <taxon>Eukaryota</taxon>
        <taxon>Fungi</taxon>
        <taxon>Dikarya</taxon>
        <taxon>Ascomycota</taxon>
        <taxon>Pezizomycotina</taxon>
        <taxon>Sordariomycetes</taxon>
        <taxon>Hypocreomycetidae</taxon>
        <taxon>Hypocreales</taxon>
        <taxon>Nectriaceae</taxon>
        <taxon>Fusarium</taxon>
        <taxon>Fusarium decemcellulare species complex</taxon>
    </lineage>
</organism>
<keyword evidence="9" id="KW-1185">Reference proteome</keyword>
<dbReference type="InterPro" id="IPR010573">
    <property type="entry name" value="MFS_Str1/Tri12-like"/>
</dbReference>
<sequence>VLSAVYNLPTAAGSICGVLAAAIISSKTKEAKWVAVGGVVCLALGGGLFAIIRPGINFAAWFFPSLLVGGGIGSLGVIIPVISTLCTPNRYIATAVALGASVRGLGGAVGVVIFTQIFSSKLAEILPETVAAAVVAAGLPSSSVPDLIKASAAHDEELLRQIPDVTREVIMALEHATADSYARSFRFIWYSLIPFAFVTLIMSSMLKTTRDQMSLQVASRVKRHYAHKLKGGKQKTLDG</sequence>
<keyword evidence="6 7" id="KW-0472">Membrane</keyword>
<dbReference type="OrthoDB" id="2587356at2759"/>